<dbReference type="RefSeq" id="XP_051609547.1">
    <property type="nucleotide sequence ID" value="XM_051751209.1"/>
</dbReference>
<evidence type="ECO:0000313" key="2">
    <source>
        <dbReference type="Proteomes" id="UP001204833"/>
    </source>
</evidence>
<protein>
    <submittedName>
        <fullName evidence="1">Uncharacterized protein</fullName>
    </submittedName>
</protein>
<accession>A0AAD5BG41</accession>
<dbReference type="AlphaFoldDB" id="A0AAD5BG41"/>
<keyword evidence="2" id="KW-1185">Reference proteome</keyword>
<name>A0AAD5BG41_9ASCO</name>
<sequence>MPILQSIYANLSQPSKISIPSSVKSSDLMVFRKVLTSIRSVTQSVNKDEKLRGYTRGGIIVDATTMGDSAHDRELIKHLTELKRSLAFKKAGDP</sequence>
<evidence type="ECO:0000313" key="1">
    <source>
        <dbReference type="EMBL" id="KAI5960278.1"/>
    </source>
</evidence>
<dbReference type="EMBL" id="JAIHNG010000092">
    <property type="protein sequence ID" value="KAI5960278.1"/>
    <property type="molecule type" value="Genomic_DNA"/>
</dbReference>
<organism evidence="1 2">
    <name type="scientific">Candida theae</name>
    <dbReference type="NCBI Taxonomy" id="1198502"/>
    <lineage>
        <taxon>Eukaryota</taxon>
        <taxon>Fungi</taxon>
        <taxon>Dikarya</taxon>
        <taxon>Ascomycota</taxon>
        <taxon>Saccharomycotina</taxon>
        <taxon>Pichiomycetes</taxon>
        <taxon>Debaryomycetaceae</taxon>
        <taxon>Candida/Lodderomyces clade</taxon>
        <taxon>Candida</taxon>
    </lineage>
</organism>
<dbReference type="Proteomes" id="UP001204833">
    <property type="component" value="Unassembled WGS sequence"/>
</dbReference>
<comment type="caution">
    <text evidence="1">The sequence shown here is derived from an EMBL/GenBank/DDBJ whole genome shotgun (WGS) entry which is preliminary data.</text>
</comment>
<reference evidence="1 2" key="1">
    <citation type="journal article" date="2022" name="DNA Res.">
        <title>Genome analysis of five recently described species of the CUG-Ser clade uncovers Candida theae as a new hybrid lineage with pathogenic potential in the Candida parapsilosis species complex.</title>
        <authorList>
            <person name="Mixao V."/>
            <person name="Del Olmo V."/>
            <person name="Hegedusova E."/>
            <person name="Saus E."/>
            <person name="Pryszcz L."/>
            <person name="Cillingova A."/>
            <person name="Nosek J."/>
            <person name="Gabaldon T."/>
        </authorList>
    </citation>
    <scope>NUCLEOTIDE SEQUENCE [LARGE SCALE GENOMIC DNA]</scope>
    <source>
        <strain evidence="1 2">CBS 12239</strain>
    </source>
</reference>
<dbReference type="GeneID" id="76150008"/>
<gene>
    <name evidence="1" type="ORF">KGF57_001949</name>
</gene>
<proteinExistence type="predicted"/>